<comment type="caution">
    <text evidence="1">The sequence shown here is derived from an EMBL/GenBank/DDBJ whole genome shotgun (WGS) entry which is preliminary data.</text>
</comment>
<protein>
    <submittedName>
        <fullName evidence="1">Uncharacterized protein</fullName>
    </submittedName>
</protein>
<dbReference type="EMBL" id="CM056743">
    <property type="protein sequence ID" value="KAJ8670307.1"/>
    <property type="molecule type" value="Genomic_DNA"/>
</dbReference>
<evidence type="ECO:0000313" key="1">
    <source>
        <dbReference type="EMBL" id="KAJ8670307.1"/>
    </source>
</evidence>
<evidence type="ECO:0000313" key="2">
    <source>
        <dbReference type="Proteomes" id="UP001239111"/>
    </source>
</evidence>
<accession>A0ACC2NGT9</accession>
<reference evidence="1" key="1">
    <citation type="submission" date="2023-04" db="EMBL/GenBank/DDBJ databases">
        <title>A chromosome-level genome assembly of the parasitoid wasp Eretmocerus hayati.</title>
        <authorList>
            <person name="Zhong Y."/>
            <person name="Liu S."/>
            <person name="Liu Y."/>
        </authorList>
    </citation>
    <scope>NUCLEOTIDE SEQUENCE</scope>
    <source>
        <strain evidence="1">ZJU_SS_LIU_2023</strain>
    </source>
</reference>
<dbReference type="Proteomes" id="UP001239111">
    <property type="component" value="Chromosome 3"/>
</dbReference>
<name>A0ACC2NGT9_9HYME</name>
<keyword evidence="2" id="KW-1185">Reference proteome</keyword>
<organism evidence="1 2">
    <name type="scientific">Eretmocerus hayati</name>
    <dbReference type="NCBI Taxonomy" id="131215"/>
    <lineage>
        <taxon>Eukaryota</taxon>
        <taxon>Metazoa</taxon>
        <taxon>Ecdysozoa</taxon>
        <taxon>Arthropoda</taxon>
        <taxon>Hexapoda</taxon>
        <taxon>Insecta</taxon>
        <taxon>Pterygota</taxon>
        <taxon>Neoptera</taxon>
        <taxon>Endopterygota</taxon>
        <taxon>Hymenoptera</taxon>
        <taxon>Apocrita</taxon>
        <taxon>Proctotrupomorpha</taxon>
        <taxon>Chalcidoidea</taxon>
        <taxon>Aphelinidae</taxon>
        <taxon>Aphelininae</taxon>
        <taxon>Eretmocerus</taxon>
    </lineage>
</organism>
<sequence>MFKILSFCIIQLATTGVQNILFCNAEPITGVSSAAARYEHLFIVYIKILCENCLEGSDQGSDSPSSSCVGTLITKRHVLTLAGCLSGKEPSEIQVLGSDNNSDLIDVYGVHSWTTYGKWISQNKHSGPKAWHNLAIIRLLKYVSPTKMKPAYLSIETNEKYYNKEAFIAGWRDLALDDINQRRRTPSLHTATVQIIDRNECRIRKQELKEIVPQSEETLCTKSTPYSLLGCGDDGSPLLSKDRKAVLAVGTENCLHNLPISLYNARVNSHANIYYYKDFIVDATAGEKLSILGA</sequence>
<gene>
    <name evidence="1" type="ORF">QAD02_001566</name>
</gene>
<proteinExistence type="predicted"/>